<dbReference type="OrthoDB" id="6628575at2759"/>
<gene>
    <name evidence="1" type="ORF">GE061_000963</name>
</gene>
<protein>
    <submittedName>
        <fullName evidence="1">Uncharacterized protein</fullName>
    </submittedName>
</protein>
<keyword evidence="2" id="KW-1185">Reference proteome</keyword>
<comment type="caution">
    <text evidence="1">The sequence shown here is derived from an EMBL/GenBank/DDBJ whole genome shotgun (WGS) entry which is preliminary data.</text>
</comment>
<dbReference type="PANTHER" id="PTHR47027">
    <property type="entry name" value="REVERSE TRANSCRIPTASE DOMAIN-CONTAINING PROTEIN"/>
    <property type="match status" value="1"/>
</dbReference>
<evidence type="ECO:0000313" key="2">
    <source>
        <dbReference type="Proteomes" id="UP000466442"/>
    </source>
</evidence>
<accession>A0A6A4K859</accession>
<reference evidence="1" key="1">
    <citation type="journal article" date="2021" name="Mol. Ecol. Resour.">
        <title>Apolygus lucorum genome provides insights into omnivorousness and mesophyll feeding.</title>
        <authorList>
            <person name="Liu Y."/>
            <person name="Liu H."/>
            <person name="Wang H."/>
            <person name="Huang T."/>
            <person name="Liu B."/>
            <person name="Yang B."/>
            <person name="Yin L."/>
            <person name="Li B."/>
            <person name="Zhang Y."/>
            <person name="Zhang S."/>
            <person name="Jiang F."/>
            <person name="Zhang X."/>
            <person name="Ren Y."/>
            <person name="Wang B."/>
            <person name="Wang S."/>
            <person name="Lu Y."/>
            <person name="Wu K."/>
            <person name="Fan W."/>
            <person name="Wang G."/>
        </authorList>
    </citation>
    <scope>NUCLEOTIDE SEQUENCE</scope>
    <source>
        <strain evidence="1">12Hb</strain>
    </source>
</reference>
<sequence>MEESGCSGLRLGRRELLYLAFAYDLAIFGDYASDMQWKMTAFEAYCDENQLQINTLKIKVIVLGRRGRRRKMPIMIGGERLEYVSTFTYLGVMISSSLRFKSASEHFISRSHSAVGATLDLMKRGSVVTWSTTNSLFVSSVESVLFYAVELWMRYLNSLEVVEWLFEERAFSTPIYSWPLSPYGDFSSSLVCPGAKKNVELLQEDVENERQTMAQNMPGAVVGARWL</sequence>
<dbReference type="PANTHER" id="PTHR47027:SF20">
    <property type="entry name" value="REVERSE TRANSCRIPTASE-LIKE PROTEIN WITH RNA-DIRECTED DNA POLYMERASE DOMAIN"/>
    <property type="match status" value="1"/>
</dbReference>
<name>A0A6A4K859_APOLU</name>
<evidence type="ECO:0000313" key="1">
    <source>
        <dbReference type="EMBL" id="KAF6216619.1"/>
    </source>
</evidence>
<dbReference type="EMBL" id="WIXP02000001">
    <property type="protein sequence ID" value="KAF6216619.1"/>
    <property type="molecule type" value="Genomic_DNA"/>
</dbReference>
<dbReference type="AlphaFoldDB" id="A0A6A4K859"/>
<proteinExistence type="predicted"/>
<organism evidence="1 2">
    <name type="scientific">Apolygus lucorum</name>
    <name type="common">Small green plant bug</name>
    <name type="synonym">Lygocoris lucorum</name>
    <dbReference type="NCBI Taxonomy" id="248454"/>
    <lineage>
        <taxon>Eukaryota</taxon>
        <taxon>Metazoa</taxon>
        <taxon>Ecdysozoa</taxon>
        <taxon>Arthropoda</taxon>
        <taxon>Hexapoda</taxon>
        <taxon>Insecta</taxon>
        <taxon>Pterygota</taxon>
        <taxon>Neoptera</taxon>
        <taxon>Paraneoptera</taxon>
        <taxon>Hemiptera</taxon>
        <taxon>Heteroptera</taxon>
        <taxon>Panheteroptera</taxon>
        <taxon>Cimicomorpha</taxon>
        <taxon>Miridae</taxon>
        <taxon>Mirini</taxon>
        <taxon>Apolygus</taxon>
    </lineage>
</organism>
<dbReference type="Proteomes" id="UP000466442">
    <property type="component" value="Linkage Group LG1"/>
</dbReference>